<dbReference type="GO" id="GO:0005886">
    <property type="term" value="C:plasma membrane"/>
    <property type="evidence" value="ECO:0007669"/>
    <property type="project" value="UniProtKB-SubCell"/>
</dbReference>
<dbReference type="PANTHER" id="PTHR33452">
    <property type="entry name" value="OXIDOREDUCTASE CATD-RELATED"/>
    <property type="match status" value="1"/>
</dbReference>
<keyword evidence="5 7" id="KW-1133">Transmembrane helix</keyword>
<protein>
    <recommendedName>
        <fullName evidence="10">DoxX</fullName>
    </recommendedName>
</protein>
<dbReference type="InParanoid" id="Q3J8H8"/>
<evidence type="ECO:0008006" key="10">
    <source>
        <dbReference type="Google" id="ProtNLM"/>
    </source>
</evidence>
<comment type="similarity">
    <text evidence="2">Belongs to the DoxX family.</text>
</comment>
<accession>Q3J8H8</accession>
<feature type="transmembrane region" description="Helical" evidence="7">
    <location>
        <begin position="96"/>
        <end position="117"/>
    </location>
</feature>
<comment type="subcellular location">
    <subcellularLocation>
        <location evidence="1">Cell membrane</location>
        <topology evidence="1">Multi-pass membrane protein</topology>
    </subcellularLocation>
</comment>
<feature type="transmembrane region" description="Helical" evidence="7">
    <location>
        <begin position="123"/>
        <end position="140"/>
    </location>
</feature>
<dbReference type="KEGG" id="noc:Noc_2411"/>
<dbReference type="PANTHER" id="PTHR33452:SF1">
    <property type="entry name" value="INNER MEMBRANE PROTEIN YPHA-RELATED"/>
    <property type="match status" value="1"/>
</dbReference>
<name>Q3J8H8_NITOC</name>
<evidence type="ECO:0000313" key="9">
    <source>
        <dbReference type="Proteomes" id="UP000006838"/>
    </source>
</evidence>
<dbReference type="InterPro" id="IPR051907">
    <property type="entry name" value="DoxX-like_oxidoreductase"/>
</dbReference>
<dbReference type="AlphaFoldDB" id="Q3J8H8"/>
<organism evidence="8 9">
    <name type="scientific">Nitrosococcus oceani (strain ATCC 19707 / BCRC 17464 / JCM 30415 / NCIMB 11848 / C-107)</name>
    <dbReference type="NCBI Taxonomy" id="323261"/>
    <lineage>
        <taxon>Bacteria</taxon>
        <taxon>Pseudomonadati</taxon>
        <taxon>Pseudomonadota</taxon>
        <taxon>Gammaproteobacteria</taxon>
        <taxon>Chromatiales</taxon>
        <taxon>Chromatiaceae</taxon>
        <taxon>Nitrosococcus</taxon>
    </lineage>
</organism>
<dbReference type="HOGENOM" id="CLU_058421_3_4_6"/>
<evidence type="ECO:0000256" key="2">
    <source>
        <dbReference type="ARBA" id="ARBA00006679"/>
    </source>
</evidence>
<gene>
    <name evidence="8" type="ordered locus">Noc_2411</name>
</gene>
<dbReference type="EMBL" id="CP000127">
    <property type="protein sequence ID" value="ABA58868.1"/>
    <property type="molecule type" value="Genomic_DNA"/>
</dbReference>
<dbReference type="STRING" id="323261.Noc_2411"/>
<evidence type="ECO:0000256" key="4">
    <source>
        <dbReference type="ARBA" id="ARBA00022692"/>
    </source>
</evidence>
<keyword evidence="3" id="KW-1003">Cell membrane</keyword>
<evidence type="ECO:0000256" key="7">
    <source>
        <dbReference type="SAM" id="Phobius"/>
    </source>
</evidence>
<evidence type="ECO:0000256" key="5">
    <source>
        <dbReference type="ARBA" id="ARBA00022989"/>
    </source>
</evidence>
<sequence length="154" mass="16744">MSTQMSTTTANSGPTFFNRLAPLSYPLVRVTTGLLLMPHGAQKLFGWFGGHGLTATGQYFASNLGMEPGFLFALLAGLIEFFGGLALVLGLLTRPAALIIAIFMAVIIPVHLPNGFFWSNGGFEYPLMWGLLALAIFFRGGERYSLDRRLGLRI</sequence>
<proteinExistence type="inferred from homology"/>
<dbReference type="FunCoup" id="Q3J8H8">
    <property type="interactions" value="138"/>
</dbReference>
<keyword evidence="9" id="KW-1185">Reference proteome</keyword>
<evidence type="ECO:0000256" key="1">
    <source>
        <dbReference type="ARBA" id="ARBA00004651"/>
    </source>
</evidence>
<dbReference type="eggNOG" id="COG2259">
    <property type="taxonomic scope" value="Bacteria"/>
</dbReference>
<dbReference type="Proteomes" id="UP000006838">
    <property type="component" value="Chromosome"/>
</dbReference>
<evidence type="ECO:0000256" key="6">
    <source>
        <dbReference type="ARBA" id="ARBA00023136"/>
    </source>
</evidence>
<dbReference type="Pfam" id="PF07681">
    <property type="entry name" value="DoxX"/>
    <property type="match status" value="1"/>
</dbReference>
<dbReference type="InterPro" id="IPR032808">
    <property type="entry name" value="DoxX"/>
</dbReference>
<feature type="transmembrane region" description="Helical" evidence="7">
    <location>
        <begin position="69"/>
        <end position="89"/>
    </location>
</feature>
<reference evidence="9" key="1">
    <citation type="journal article" date="2006" name="Appl. Environ. Microbiol.">
        <title>Complete genome sequence of the marine, chemolithoautotrophic, ammonia-oxidizing bacterium Nitrosococcus oceani ATCC 19707.</title>
        <authorList>
            <person name="Klotz M.G."/>
            <person name="Arp D.J."/>
            <person name="Chain P.S.G."/>
            <person name="El-Sheikh A.F."/>
            <person name="Hauser L.J."/>
            <person name="Hommes N.G."/>
            <person name="Larimer F.W."/>
            <person name="Malfatti S.A."/>
            <person name="Norton J.M."/>
            <person name="Poret-Peterson A.T."/>
            <person name="Vergez L.M."/>
            <person name="Ward B.B."/>
        </authorList>
    </citation>
    <scope>NUCLEOTIDE SEQUENCE [LARGE SCALE GENOMIC DNA]</scope>
    <source>
        <strain evidence="9">ATCC 19707 / BCRC 17464 / NCIMB 11848 / C-107</strain>
    </source>
</reference>
<keyword evidence="6 7" id="KW-0472">Membrane</keyword>
<keyword evidence="4 7" id="KW-0812">Transmembrane</keyword>
<evidence type="ECO:0000313" key="8">
    <source>
        <dbReference type="EMBL" id="ABA58868.1"/>
    </source>
</evidence>
<evidence type="ECO:0000256" key="3">
    <source>
        <dbReference type="ARBA" id="ARBA00022475"/>
    </source>
</evidence>